<dbReference type="AlphaFoldDB" id="A0A1G6QQ71"/>
<proteinExistence type="predicted"/>
<evidence type="ECO:0000256" key="1">
    <source>
        <dbReference type="SAM" id="Phobius"/>
    </source>
</evidence>
<feature type="transmembrane region" description="Helical" evidence="1">
    <location>
        <begin position="31"/>
        <end position="50"/>
    </location>
</feature>
<gene>
    <name evidence="2" type="ORF">SAMN05216270_10113</name>
</gene>
<feature type="transmembrane region" description="Helical" evidence="1">
    <location>
        <begin position="6"/>
        <end position="24"/>
    </location>
</feature>
<organism evidence="2 3">
    <name type="scientific">Glycomyces harbinensis</name>
    <dbReference type="NCBI Taxonomy" id="58114"/>
    <lineage>
        <taxon>Bacteria</taxon>
        <taxon>Bacillati</taxon>
        <taxon>Actinomycetota</taxon>
        <taxon>Actinomycetes</taxon>
        <taxon>Glycomycetales</taxon>
        <taxon>Glycomycetaceae</taxon>
        <taxon>Glycomyces</taxon>
    </lineage>
</organism>
<accession>A0A1G6QQ71</accession>
<keyword evidence="1" id="KW-1133">Transmembrane helix</keyword>
<sequence length="54" mass="5551">MATFQAVFYLIAIILLVVAALPVASRRTRGVGLALLAAAFALTAFAAPTIDAAF</sequence>
<reference evidence="3" key="1">
    <citation type="submission" date="2016-10" db="EMBL/GenBank/DDBJ databases">
        <authorList>
            <person name="Varghese N."/>
            <person name="Submissions S."/>
        </authorList>
    </citation>
    <scope>NUCLEOTIDE SEQUENCE [LARGE SCALE GENOMIC DNA]</scope>
    <source>
        <strain evidence="3">CGMCC 4.3516</strain>
    </source>
</reference>
<dbReference type="Proteomes" id="UP000198949">
    <property type="component" value="Unassembled WGS sequence"/>
</dbReference>
<evidence type="ECO:0000313" key="3">
    <source>
        <dbReference type="Proteomes" id="UP000198949"/>
    </source>
</evidence>
<evidence type="ECO:0000313" key="2">
    <source>
        <dbReference type="EMBL" id="SDC93807.1"/>
    </source>
</evidence>
<keyword evidence="1" id="KW-0472">Membrane</keyword>
<dbReference type="RefSeq" id="WP_177154715.1">
    <property type="nucleotide sequence ID" value="NZ_FNAD01000001.1"/>
</dbReference>
<name>A0A1G6QQ71_9ACTN</name>
<dbReference type="EMBL" id="FNAD01000001">
    <property type="protein sequence ID" value="SDC93807.1"/>
    <property type="molecule type" value="Genomic_DNA"/>
</dbReference>
<keyword evidence="3" id="KW-1185">Reference proteome</keyword>
<keyword evidence="1" id="KW-0812">Transmembrane</keyword>
<protein>
    <submittedName>
        <fullName evidence="2">Uncharacterized protein</fullName>
    </submittedName>
</protein>